<accession>A0A1G4KIX7</accession>
<comment type="similarity">
    <text evidence="2">Belongs to the VPS37 family.</text>
</comment>
<dbReference type="OrthoDB" id="4035847at2759"/>
<dbReference type="Proteomes" id="UP000191024">
    <property type="component" value="Chromosome H"/>
</dbReference>
<evidence type="ECO:0000256" key="1">
    <source>
        <dbReference type="ARBA" id="ARBA00004177"/>
    </source>
</evidence>
<evidence type="ECO:0000313" key="10">
    <source>
        <dbReference type="EMBL" id="SCV04512.1"/>
    </source>
</evidence>
<feature type="region of interest" description="Disordered" evidence="8">
    <location>
        <begin position="1"/>
        <end position="24"/>
    </location>
</feature>
<gene>
    <name evidence="10" type="ORF">LAMI_0H16732G</name>
</gene>
<evidence type="ECO:0000256" key="2">
    <source>
        <dbReference type="ARBA" id="ARBA00007617"/>
    </source>
</evidence>
<keyword evidence="5 6" id="KW-0653">Protein transport</keyword>
<feature type="coiled-coil region" evidence="7">
    <location>
        <begin position="68"/>
        <end position="95"/>
    </location>
</feature>
<sequence>MNRPELPPKGSFKEEQTSSSRNPVYVELPKDIQRFPSSATEELISENRKHLENFVLRFNDTEDCSGTVRQCKQDLETVLKEFKELGQERQELELVMGKMATSKEEYVTKSQQLEDLMEAQFDMRALLRSFEAQLSDMNSTSRFSEQKRCDDIDAFLEGYLKSRTKYHLSRLKVDTWKAGYVSK</sequence>
<name>A0A1G4KIX7_9SACH</name>
<evidence type="ECO:0000256" key="8">
    <source>
        <dbReference type="SAM" id="MobiDB-lite"/>
    </source>
</evidence>
<dbReference type="InterPro" id="IPR029012">
    <property type="entry name" value="Helix_hairpin_bin_sf"/>
</dbReference>
<dbReference type="Pfam" id="PF07200">
    <property type="entry name" value="Mod_r"/>
    <property type="match status" value="1"/>
</dbReference>
<proteinExistence type="inferred from homology"/>
<evidence type="ECO:0000256" key="4">
    <source>
        <dbReference type="ARBA" id="ARBA00022753"/>
    </source>
</evidence>
<keyword evidence="4" id="KW-0967">Endosome</keyword>
<dbReference type="GO" id="GO:0000813">
    <property type="term" value="C:ESCRT I complex"/>
    <property type="evidence" value="ECO:0007669"/>
    <property type="project" value="UniProtKB-ARBA"/>
</dbReference>
<dbReference type="Gene3D" id="1.10.287.660">
    <property type="entry name" value="Helix hairpin bin"/>
    <property type="match status" value="1"/>
</dbReference>
<dbReference type="PROSITE" id="PS51314">
    <property type="entry name" value="VPS37_C"/>
    <property type="match status" value="1"/>
</dbReference>
<dbReference type="GO" id="GO:0043162">
    <property type="term" value="P:ubiquitin-dependent protein catabolic process via the multivesicular body sorting pathway"/>
    <property type="evidence" value="ECO:0007669"/>
    <property type="project" value="UniProtKB-ARBA"/>
</dbReference>
<evidence type="ECO:0000256" key="3">
    <source>
        <dbReference type="ARBA" id="ARBA00022448"/>
    </source>
</evidence>
<keyword evidence="7" id="KW-0175">Coiled coil</keyword>
<evidence type="ECO:0000256" key="7">
    <source>
        <dbReference type="SAM" id="Coils"/>
    </source>
</evidence>
<dbReference type="InterPro" id="IPR037202">
    <property type="entry name" value="ESCRT_assembly_dom"/>
</dbReference>
<protein>
    <submittedName>
        <fullName evidence="10">LAMI_0H16732g1_1</fullName>
    </submittedName>
</protein>
<evidence type="ECO:0000256" key="6">
    <source>
        <dbReference type="PROSITE-ProRule" id="PRU00646"/>
    </source>
</evidence>
<evidence type="ECO:0000256" key="5">
    <source>
        <dbReference type="ARBA" id="ARBA00022927"/>
    </source>
</evidence>
<keyword evidence="11" id="KW-1185">Reference proteome</keyword>
<dbReference type="GO" id="GO:0006886">
    <property type="term" value="P:intracellular protein transport"/>
    <property type="evidence" value="ECO:0007669"/>
    <property type="project" value="UniProtKB-ARBA"/>
</dbReference>
<reference evidence="11" key="1">
    <citation type="submission" date="2016-03" db="EMBL/GenBank/DDBJ databases">
        <authorList>
            <person name="Devillers H."/>
        </authorList>
    </citation>
    <scope>NUCLEOTIDE SEQUENCE [LARGE SCALE GENOMIC DNA]</scope>
</reference>
<comment type="subcellular location">
    <subcellularLocation>
        <location evidence="1">Endosome</location>
    </subcellularLocation>
</comment>
<dbReference type="InterPro" id="IPR009851">
    <property type="entry name" value="Mod_r"/>
</dbReference>
<keyword evidence="3 6" id="KW-0813">Transport</keyword>
<evidence type="ECO:0000313" key="11">
    <source>
        <dbReference type="Proteomes" id="UP000191024"/>
    </source>
</evidence>
<dbReference type="GO" id="GO:0072666">
    <property type="term" value="P:establishment of protein localization to vacuole"/>
    <property type="evidence" value="ECO:0007669"/>
    <property type="project" value="UniProtKB-ARBA"/>
</dbReference>
<dbReference type="SUPFAM" id="SSF140111">
    <property type="entry name" value="Endosomal sorting complex assembly domain"/>
    <property type="match status" value="1"/>
</dbReference>
<dbReference type="EMBL" id="LT598468">
    <property type="protein sequence ID" value="SCV04512.1"/>
    <property type="molecule type" value="Genomic_DNA"/>
</dbReference>
<feature type="domain" description="VPS37 C-terminal" evidence="9">
    <location>
        <begin position="103"/>
        <end position="183"/>
    </location>
</feature>
<dbReference type="STRING" id="1230905.A0A1G4KIX7"/>
<dbReference type="AlphaFoldDB" id="A0A1G4KIX7"/>
<evidence type="ECO:0000259" key="9">
    <source>
        <dbReference type="PROSITE" id="PS51314"/>
    </source>
</evidence>
<organism evidence="10 11">
    <name type="scientific">Lachancea mirantina</name>
    <dbReference type="NCBI Taxonomy" id="1230905"/>
    <lineage>
        <taxon>Eukaryota</taxon>
        <taxon>Fungi</taxon>
        <taxon>Dikarya</taxon>
        <taxon>Ascomycota</taxon>
        <taxon>Saccharomycotina</taxon>
        <taxon>Saccharomycetes</taxon>
        <taxon>Saccharomycetales</taxon>
        <taxon>Saccharomycetaceae</taxon>
        <taxon>Lachancea</taxon>
    </lineage>
</organism>